<accession>A0A1V9Z0T7</accession>
<keyword evidence="2" id="KW-0472">Membrane</keyword>
<evidence type="ECO:0000256" key="1">
    <source>
        <dbReference type="SAM" id="MobiDB-lite"/>
    </source>
</evidence>
<protein>
    <recommendedName>
        <fullName evidence="5">Transmembrane protein</fullName>
    </recommendedName>
</protein>
<dbReference type="OrthoDB" id="75598at2759"/>
<keyword evidence="4" id="KW-1185">Reference proteome</keyword>
<feature type="region of interest" description="Disordered" evidence="1">
    <location>
        <begin position="216"/>
        <end position="235"/>
    </location>
</feature>
<reference evidence="3 4" key="1">
    <citation type="journal article" date="2014" name="Genome Biol. Evol.">
        <title>The secreted proteins of Achlya hypogyna and Thraustotheca clavata identify the ancestral oomycete secretome and reveal gene acquisitions by horizontal gene transfer.</title>
        <authorList>
            <person name="Misner I."/>
            <person name="Blouin N."/>
            <person name="Leonard G."/>
            <person name="Richards T.A."/>
            <person name="Lane C.E."/>
        </authorList>
    </citation>
    <scope>NUCLEOTIDE SEQUENCE [LARGE SCALE GENOMIC DNA]</scope>
    <source>
        <strain evidence="3 4">ATCC 34112</strain>
    </source>
</reference>
<keyword evidence="2" id="KW-0812">Transmembrane</keyword>
<keyword evidence="2" id="KW-1133">Transmembrane helix</keyword>
<dbReference type="Proteomes" id="UP000243217">
    <property type="component" value="Unassembled WGS sequence"/>
</dbReference>
<evidence type="ECO:0000313" key="3">
    <source>
        <dbReference type="EMBL" id="OQR91400.1"/>
    </source>
</evidence>
<dbReference type="AlphaFoldDB" id="A0A1V9Z0T7"/>
<proteinExistence type="predicted"/>
<feature type="transmembrane region" description="Helical" evidence="2">
    <location>
        <begin position="115"/>
        <end position="133"/>
    </location>
</feature>
<feature type="transmembrane region" description="Helical" evidence="2">
    <location>
        <begin position="153"/>
        <end position="173"/>
    </location>
</feature>
<evidence type="ECO:0000313" key="4">
    <source>
        <dbReference type="Proteomes" id="UP000243217"/>
    </source>
</evidence>
<evidence type="ECO:0000256" key="2">
    <source>
        <dbReference type="SAM" id="Phobius"/>
    </source>
</evidence>
<sequence length="235" mass="26133">MADIVLEFAPFVVRLGQVVFTIVGIASREACFYSGTVNGVSISLGGPLWDVCLVLLCFSFLYTIRKAITEFQAVQRVRKLQNGAFETQQTDIDNQTILEALTVTPEKRQQILTDALLFLLCFILGIIASVSSYNTNCTSFATLNMISCDALRLTIASIYLVGFLFLASILLWLRVIDPEERFTYIKFVLRPNSKEVVDEEASAHSDSKYNTIRYTGAGVPDSSRGYRANNTPVDL</sequence>
<gene>
    <name evidence="3" type="ORF">THRCLA_22467</name>
</gene>
<comment type="caution">
    <text evidence="3">The sequence shown here is derived from an EMBL/GenBank/DDBJ whole genome shotgun (WGS) entry which is preliminary data.</text>
</comment>
<feature type="transmembrane region" description="Helical" evidence="2">
    <location>
        <begin position="42"/>
        <end position="62"/>
    </location>
</feature>
<dbReference type="EMBL" id="JNBS01002429">
    <property type="protein sequence ID" value="OQR91400.1"/>
    <property type="molecule type" value="Genomic_DNA"/>
</dbReference>
<name>A0A1V9Z0T7_9STRA</name>
<organism evidence="3 4">
    <name type="scientific">Thraustotheca clavata</name>
    <dbReference type="NCBI Taxonomy" id="74557"/>
    <lineage>
        <taxon>Eukaryota</taxon>
        <taxon>Sar</taxon>
        <taxon>Stramenopiles</taxon>
        <taxon>Oomycota</taxon>
        <taxon>Saprolegniomycetes</taxon>
        <taxon>Saprolegniales</taxon>
        <taxon>Achlyaceae</taxon>
        <taxon>Thraustotheca</taxon>
    </lineage>
</organism>
<evidence type="ECO:0008006" key="5">
    <source>
        <dbReference type="Google" id="ProtNLM"/>
    </source>
</evidence>